<sequence>MEQQITSSRHYIEILNEEKTLLNNTLPQIKSLRQMWRKMGIHCQEIDLDVNALSSHQYHNTNSTLLDDTNTLLEKLNTLQALYSAEVRALLSAKELAKD</sequence>
<dbReference type="Proteomes" id="UP000093173">
    <property type="component" value="Unassembled WGS sequence"/>
</dbReference>
<accession>A0A1B9QZX7</accession>
<dbReference type="EMBL" id="MAJZ01000397">
    <property type="protein sequence ID" value="OCH77084.1"/>
    <property type="molecule type" value="Genomic_DNA"/>
</dbReference>
<dbReference type="AlphaFoldDB" id="A0A1B9QZX7"/>
<evidence type="ECO:0000313" key="2">
    <source>
        <dbReference type="Proteomes" id="UP000093173"/>
    </source>
</evidence>
<comment type="caution">
    <text evidence="1">The sequence shown here is derived from an EMBL/GenBank/DDBJ whole genome shotgun (WGS) entry which is preliminary data.</text>
</comment>
<keyword evidence="2" id="KW-1185">Reference proteome</keyword>
<gene>
    <name evidence="1" type="ORF">A6E14_08270</name>
</gene>
<evidence type="ECO:0000313" key="1">
    <source>
        <dbReference type="EMBL" id="OCH77084.1"/>
    </source>
</evidence>
<protein>
    <submittedName>
        <fullName evidence="1">Uncharacterized protein</fullName>
    </submittedName>
</protein>
<name>A0A1B9QZX7_9VIBR</name>
<organism evidence="1 2">
    <name type="scientific">Vibrio genomosp. F10</name>
    <dbReference type="NCBI Taxonomy" id="723171"/>
    <lineage>
        <taxon>Bacteria</taxon>
        <taxon>Pseudomonadati</taxon>
        <taxon>Pseudomonadota</taxon>
        <taxon>Gammaproteobacteria</taxon>
        <taxon>Vibrionales</taxon>
        <taxon>Vibrionaceae</taxon>
        <taxon>Vibrio</taxon>
    </lineage>
</organism>
<proteinExistence type="predicted"/>
<reference evidence="2" key="1">
    <citation type="submission" date="2016-06" db="EMBL/GenBank/DDBJ databases">
        <authorList>
            <person name="Hehemann J.-H."/>
            <person name="Arevalo P."/>
            <person name="Datta M.S."/>
            <person name="Polz M.F."/>
        </authorList>
    </citation>
    <scope>NUCLEOTIDE SEQUENCE [LARGE SCALE GENOMIC DNA]</scope>
    <source>
        <strain evidence="2">9CSC122</strain>
    </source>
</reference>